<dbReference type="SFLD" id="SFLDG01067">
    <property type="entry name" value="SPASM/twitch_domain_containing"/>
    <property type="match status" value="1"/>
</dbReference>
<evidence type="ECO:0000313" key="6">
    <source>
        <dbReference type="EMBL" id="CCK24875.1"/>
    </source>
</evidence>
<keyword evidence="7" id="KW-1185">Reference proteome</keyword>
<reference evidence="6 7" key="1">
    <citation type="journal article" date="2012" name="J. Bacteriol.">
        <title>Genome sequence of the bacterium Streptomyces davawensis JCM 4913 and heterologous production of the unique antibiotic roseoflavin.</title>
        <authorList>
            <person name="Jankowitsch F."/>
            <person name="Schwarz J."/>
            <person name="Ruckert C."/>
            <person name="Gust B."/>
            <person name="Szczepanowski R."/>
            <person name="Blom J."/>
            <person name="Pelzer S."/>
            <person name="Kalinowski J."/>
            <person name="Mack M."/>
        </authorList>
    </citation>
    <scope>NUCLEOTIDE SEQUENCE [LARGE SCALE GENOMIC DNA]</scope>
    <source>
        <strain evidence="7">DSM 101723 / JCM 4913 / KCC S-0913 / 768</strain>
    </source>
</reference>
<dbReference type="PANTHER" id="PTHR11228:SF7">
    <property type="entry name" value="PQQA PEPTIDE CYCLASE"/>
    <property type="match status" value="1"/>
</dbReference>
<dbReference type="InterPro" id="IPR050377">
    <property type="entry name" value="Radical_SAM_PqqE_MftC-like"/>
</dbReference>
<keyword evidence="3" id="KW-0408">Iron</keyword>
<dbReference type="RefSeq" id="WP_015655277.1">
    <property type="nucleotide sequence ID" value="NC_020504.1"/>
</dbReference>
<keyword evidence="2" id="KW-0479">Metal-binding</keyword>
<dbReference type="SUPFAM" id="SSF102114">
    <property type="entry name" value="Radical SAM enzymes"/>
    <property type="match status" value="1"/>
</dbReference>
<dbReference type="Pfam" id="PF04055">
    <property type="entry name" value="Radical_SAM"/>
    <property type="match status" value="1"/>
</dbReference>
<dbReference type="InterPro" id="IPR013785">
    <property type="entry name" value="Aldolase_TIM"/>
</dbReference>
<dbReference type="PANTHER" id="PTHR11228">
    <property type="entry name" value="RADICAL SAM DOMAIN PROTEIN"/>
    <property type="match status" value="1"/>
</dbReference>
<proteinExistence type="predicted"/>
<name>K4QVP0_STRDJ</name>
<dbReference type="AlphaFoldDB" id="K4QVP0"/>
<evidence type="ECO:0000256" key="2">
    <source>
        <dbReference type="ARBA" id="ARBA00022723"/>
    </source>
</evidence>
<evidence type="ECO:0000259" key="5">
    <source>
        <dbReference type="PROSITE" id="PS51918"/>
    </source>
</evidence>
<dbReference type="PROSITE" id="PS51918">
    <property type="entry name" value="RADICAL_SAM"/>
    <property type="match status" value="1"/>
</dbReference>
<protein>
    <recommendedName>
        <fullName evidence="5">Radical SAM core domain-containing protein</fullName>
    </recommendedName>
</protein>
<evidence type="ECO:0000256" key="3">
    <source>
        <dbReference type="ARBA" id="ARBA00023004"/>
    </source>
</evidence>
<evidence type="ECO:0000256" key="1">
    <source>
        <dbReference type="ARBA" id="ARBA00022691"/>
    </source>
</evidence>
<dbReference type="Gene3D" id="3.20.20.70">
    <property type="entry name" value="Aldolase class I"/>
    <property type="match status" value="1"/>
</dbReference>
<dbReference type="GO" id="GO:0003824">
    <property type="term" value="F:catalytic activity"/>
    <property type="evidence" value="ECO:0007669"/>
    <property type="project" value="InterPro"/>
</dbReference>
<accession>K4QVP0</accession>
<dbReference type="eggNOG" id="COG0535">
    <property type="taxonomic scope" value="Bacteria"/>
</dbReference>
<evidence type="ECO:0000256" key="4">
    <source>
        <dbReference type="ARBA" id="ARBA00023014"/>
    </source>
</evidence>
<dbReference type="SFLD" id="SFLDS00029">
    <property type="entry name" value="Radical_SAM"/>
    <property type="match status" value="1"/>
</dbReference>
<organism evidence="6 7">
    <name type="scientific">Streptomyces davaonensis (strain DSM 101723 / JCM 4913 / KCC S-0913 / 768)</name>
    <dbReference type="NCBI Taxonomy" id="1214101"/>
    <lineage>
        <taxon>Bacteria</taxon>
        <taxon>Bacillati</taxon>
        <taxon>Actinomycetota</taxon>
        <taxon>Actinomycetes</taxon>
        <taxon>Kitasatosporales</taxon>
        <taxon>Streptomycetaceae</taxon>
        <taxon>Streptomyces</taxon>
    </lineage>
</organism>
<gene>
    <name evidence="6" type="ORF">BN159_0496</name>
</gene>
<dbReference type="Proteomes" id="UP000008043">
    <property type="component" value="Chromosome"/>
</dbReference>
<keyword evidence="4" id="KW-0411">Iron-sulfur</keyword>
<dbReference type="PATRIC" id="fig|1214101.3.peg.503"/>
<dbReference type="GO" id="GO:0046872">
    <property type="term" value="F:metal ion binding"/>
    <property type="evidence" value="ECO:0007669"/>
    <property type="project" value="UniProtKB-KW"/>
</dbReference>
<dbReference type="KEGG" id="sdv:BN159_0496"/>
<dbReference type="STRING" id="1214101.BN159_0496"/>
<dbReference type="InterPro" id="IPR007197">
    <property type="entry name" value="rSAM"/>
</dbReference>
<dbReference type="GO" id="GO:0051536">
    <property type="term" value="F:iron-sulfur cluster binding"/>
    <property type="evidence" value="ECO:0007669"/>
    <property type="project" value="UniProtKB-KW"/>
</dbReference>
<dbReference type="CDD" id="cd01335">
    <property type="entry name" value="Radical_SAM"/>
    <property type="match status" value="1"/>
</dbReference>
<sequence length="238" mass="25473">MTALLEPPANTALGGVTFLELEITSRCQLTCSSHCYAEAGPTKGHGTMTAEDWKQVIDEAARVGVTKVQFIGGEPTLHPNFTELVEHALNLGLGVQVYSNLYRVRLEHWALFERPGVSLATSYYADTDDGHDAVTGRKGSHAATRANIVEALRRGIHVQVGIVDVLDGQRVDQARAELAALGVTVINTDRVRGVGNGAKVLPSTSELCGNCTRGRAAVMPDGQVHPLRAGALPSCRRR</sequence>
<dbReference type="HOGENOM" id="CLU_080175_0_0_11"/>
<keyword evidence="1" id="KW-0949">S-adenosyl-L-methionine</keyword>
<dbReference type="EMBL" id="HE971709">
    <property type="protein sequence ID" value="CCK24875.1"/>
    <property type="molecule type" value="Genomic_DNA"/>
</dbReference>
<dbReference type="InterPro" id="IPR058240">
    <property type="entry name" value="rSAM_sf"/>
</dbReference>
<feature type="domain" description="Radical SAM core" evidence="5">
    <location>
        <begin position="13"/>
        <end position="228"/>
    </location>
</feature>
<evidence type="ECO:0000313" key="7">
    <source>
        <dbReference type="Proteomes" id="UP000008043"/>
    </source>
</evidence>